<sequence>MGDDPSDGQLLGTRTPPPRNDDLVSQGSPGTTNTEKPLINNTAADARTNEEWTLAEQLLASPQW</sequence>
<feature type="region of interest" description="Disordered" evidence="1">
    <location>
        <begin position="1"/>
        <end position="46"/>
    </location>
</feature>
<dbReference type="Proteomes" id="UP000094065">
    <property type="component" value="Unassembled WGS sequence"/>
</dbReference>
<name>A0A1E3HSN9_9TREE</name>
<dbReference type="AlphaFoldDB" id="A0A1E3HSN9"/>
<dbReference type="EMBL" id="AWGJ01000005">
    <property type="protein sequence ID" value="ODN79332.1"/>
    <property type="molecule type" value="Genomic_DNA"/>
</dbReference>
<evidence type="ECO:0000313" key="2">
    <source>
        <dbReference type="EMBL" id="ODN79332.1"/>
    </source>
</evidence>
<protein>
    <submittedName>
        <fullName evidence="2">Uncharacterized protein</fullName>
    </submittedName>
</protein>
<evidence type="ECO:0000256" key="1">
    <source>
        <dbReference type="SAM" id="MobiDB-lite"/>
    </source>
</evidence>
<gene>
    <name evidence="2" type="ORF">L202_03339</name>
</gene>
<evidence type="ECO:0000313" key="3">
    <source>
        <dbReference type="Proteomes" id="UP000094065"/>
    </source>
</evidence>
<accession>A0A1E3HSN9</accession>
<reference evidence="2 3" key="1">
    <citation type="submission" date="2016-06" db="EMBL/GenBank/DDBJ databases">
        <title>Evolution of pathogenesis and genome organization in the Tremellales.</title>
        <authorList>
            <person name="Cuomo C."/>
            <person name="Litvintseva A."/>
            <person name="Heitman J."/>
            <person name="Chen Y."/>
            <person name="Sun S."/>
            <person name="Springer D."/>
            <person name="Dromer F."/>
            <person name="Young S."/>
            <person name="Zeng Q."/>
            <person name="Chapman S."/>
            <person name="Gujja S."/>
            <person name="Saif S."/>
            <person name="Birren B."/>
        </authorList>
    </citation>
    <scope>NUCLEOTIDE SEQUENCE [LARGE SCALE GENOMIC DNA]</scope>
    <source>
        <strain evidence="2 3">CBS 6039</strain>
    </source>
</reference>
<dbReference type="GeneID" id="30154648"/>
<comment type="caution">
    <text evidence="2">The sequence shown here is derived from an EMBL/GenBank/DDBJ whole genome shotgun (WGS) entry which is preliminary data.</text>
</comment>
<proteinExistence type="predicted"/>
<keyword evidence="3" id="KW-1185">Reference proteome</keyword>
<organism evidence="2 3">
    <name type="scientific">Cryptococcus amylolentus CBS 6039</name>
    <dbReference type="NCBI Taxonomy" id="1295533"/>
    <lineage>
        <taxon>Eukaryota</taxon>
        <taxon>Fungi</taxon>
        <taxon>Dikarya</taxon>
        <taxon>Basidiomycota</taxon>
        <taxon>Agaricomycotina</taxon>
        <taxon>Tremellomycetes</taxon>
        <taxon>Tremellales</taxon>
        <taxon>Cryptococcaceae</taxon>
        <taxon>Cryptococcus</taxon>
    </lineage>
</organism>
<feature type="compositionally biased region" description="Polar residues" evidence="1">
    <location>
        <begin position="23"/>
        <end position="43"/>
    </location>
</feature>
<dbReference type="RefSeq" id="XP_018994179.1">
    <property type="nucleotide sequence ID" value="XM_019137153.1"/>
</dbReference>